<proteinExistence type="predicted"/>
<evidence type="ECO:0000313" key="1">
    <source>
        <dbReference type="EMBL" id="MQM17211.1"/>
    </source>
</evidence>
<sequence>MNTKFNVARSPNISSIFFLSRSGCTVATTVDHPPVADGGPSGRSTIVDGAEGGLSVVCEGELQHRLYLVTHRPLPL</sequence>
<dbReference type="AlphaFoldDB" id="A0A843XD58"/>
<evidence type="ECO:0000313" key="2">
    <source>
        <dbReference type="Proteomes" id="UP000652761"/>
    </source>
</evidence>
<protein>
    <submittedName>
        <fullName evidence="1">Uncharacterized protein</fullName>
    </submittedName>
</protein>
<organism evidence="1 2">
    <name type="scientific">Colocasia esculenta</name>
    <name type="common">Wild taro</name>
    <name type="synonym">Arum esculentum</name>
    <dbReference type="NCBI Taxonomy" id="4460"/>
    <lineage>
        <taxon>Eukaryota</taxon>
        <taxon>Viridiplantae</taxon>
        <taxon>Streptophyta</taxon>
        <taxon>Embryophyta</taxon>
        <taxon>Tracheophyta</taxon>
        <taxon>Spermatophyta</taxon>
        <taxon>Magnoliopsida</taxon>
        <taxon>Liliopsida</taxon>
        <taxon>Araceae</taxon>
        <taxon>Aroideae</taxon>
        <taxon>Colocasieae</taxon>
        <taxon>Colocasia</taxon>
    </lineage>
</organism>
<keyword evidence="2" id="KW-1185">Reference proteome</keyword>
<dbReference type="Proteomes" id="UP000652761">
    <property type="component" value="Unassembled WGS sequence"/>
</dbReference>
<reference evidence="1" key="1">
    <citation type="submission" date="2017-07" db="EMBL/GenBank/DDBJ databases">
        <title>Taro Niue Genome Assembly and Annotation.</title>
        <authorList>
            <person name="Atibalentja N."/>
            <person name="Keating K."/>
            <person name="Fields C.J."/>
        </authorList>
    </citation>
    <scope>NUCLEOTIDE SEQUENCE</scope>
    <source>
        <strain evidence="1">Niue_2</strain>
        <tissue evidence="1">Leaf</tissue>
    </source>
</reference>
<comment type="caution">
    <text evidence="1">The sequence shown here is derived from an EMBL/GenBank/DDBJ whole genome shotgun (WGS) entry which is preliminary data.</text>
</comment>
<name>A0A843XD58_COLES</name>
<gene>
    <name evidence="1" type="ORF">Taro_050177</name>
</gene>
<accession>A0A843XD58</accession>
<dbReference type="EMBL" id="NMUH01007411">
    <property type="protein sequence ID" value="MQM17211.1"/>
    <property type="molecule type" value="Genomic_DNA"/>
</dbReference>